<keyword evidence="6" id="KW-0378">Hydrolase</keyword>
<dbReference type="PANTHER" id="PTHR22930:SF289">
    <property type="entry name" value="DDE TNP4 DOMAIN-CONTAINING PROTEIN-RELATED"/>
    <property type="match status" value="1"/>
</dbReference>
<evidence type="ECO:0000256" key="4">
    <source>
        <dbReference type="ARBA" id="ARBA00022722"/>
    </source>
</evidence>
<dbReference type="GO" id="GO:0004518">
    <property type="term" value="F:nuclease activity"/>
    <property type="evidence" value="ECO:0007669"/>
    <property type="project" value="UniProtKB-KW"/>
</dbReference>
<keyword evidence="4" id="KW-0540">Nuclease</keyword>
<evidence type="ECO:0000256" key="2">
    <source>
        <dbReference type="ARBA" id="ARBA00004123"/>
    </source>
</evidence>
<comment type="cofactor">
    <cofactor evidence="1">
        <name>a divalent metal cation</name>
        <dbReference type="ChEBI" id="CHEBI:60240"/>
    </cofactor>
</comment>
<keyword evidence="10" id="KW-1185">Reference proteome</keyword>
<protein>
    <recommendedName>
        <fullName evidence="8">DDE Tnp4 domain-containing protein</fullName>
    </recommendedName>
</protein>
<organism evidence="9 10">
    <name type="scientific">Pyrocoelia pectoralis</name>
    <dbReference type="NCBI Taxonomy" id="417401"/>
    <lineage>
        <taxon>Eukaryota</taxon>
        <taxon>Metazoa</taxon>
        <taxon>Ecdysozoa</taxon>
        <taxon>Arthropoda</taxon>
        <taxon>Hexapoda</taxon>
        <taxon>Insecta</taxon>
        <taxon>Pterygota</taxon>
        <taxon>Neoptera</taxon>
        <taxon>Endopterygota</taxon>
        <taxon>Coleoptera</taxon>
        <taxon>Polyphaga</taxon>
        <taxon>Elateriformia</taxon>
        <taxon>Elateroidea</taxon>
        <taxon>Lampyridae</taxon>
        <taxon>Lampyrinae</taxon>
        <taxon>Pyrocoelia</taxon>
    </lineage>
</organism>
<evidence type="ECO:0000313" key="10">
    <source>
        <dbReference type="Proteomes" id="UP001329430"/>
    </source>
</evidence>
<gene>
    <name evidence="9" type="ORF">RI129_003756</name>
</gene>
<proteinExistence type="inferred from homology"/>
<dbReference type="GO" id="GO:0046872">
    <property type="term" value="F:metal ion binding"/>
    <property type="evidence" value="ECO:0007669"/>
    <property type="project" value="UniProtKB-KW"/>
</dbReference>
<evidence type="ECO:0000256" key="7">
    <source>
        <dbReference type="ARBA" id="ARBA00023242"/>
    </source>
</evidence>
<keyword evidence="5" id="KW-0479">Metal-binding</keyword>
<evidence type="ECO:0000313" key="9">
    <source>
        <dbReference type="EMBL" id="KAK5648864.1"/>
    </source>
</evidence>
<comment type="caution">
    <text evidence="9">The sequence shown here is derived from an EMBL/GenBank/DDBJ whole genome shotgun (WGS) entry which is preliminary data.</text>
</comment>
<evidence type="ECO:0000256" key="3">
    <source>
        <dbReference type="ARBA" id="ARBA00006958"/>
    </source>
</evidence>
<dbReference type="Pfam" id="PF13359">
    <property type="entry name" value="DDE_Tnp_4"/>
    <property type="match status" value="1"/>
</dbReference>
<comment type="similarity">
    <text evidence="3">Belongs to the HARBI1 family.</text>
</comment>
<dbReference type="PANTHER" id="PTHR22930">
    <property type="match status" value="1"/>
</dbReference>
<dbReference type="InterPro" id="IPR045249">
    <property type="entry name" value="HARBI1-like"/>
</dbReference>
<reference evidence="9 10" key="1">
    <citation type="journal article" date="2024" name="Insects">
        <title>An Improved Chromosome-Level Genome Assembly of the Firefly Pyrocoelia pectoralis.</title>
        <authorList>
            <person name="Fu X."/>
            <person name="Meyer-Rochow V.B."/>
            <person name="Ballantyne L."/>
            <person name="Zhu X."/>
        </authorList>
    </citation>
    <scope>NUCLEOTIDE SEQUENCE [LARGE SCALE GENOMIC DNA]</scope>
    <source>
        <strain evidence="9">XCY_ONT2</strain>
    </source>
</reference>
<dbReference type="EMBL" id="JAVRBK010000002">
    <property type="protein sequence ID" value="KAK5648864.1"/>
    <property type="molecule type" value="Genomic_DNA"/>
</dbReference>
<sequence>MLPIHLYNQIVLEEEERKAQIRAQNIERRLMRDDSDPFQLSDRAFIDLFRLSKDMVRSISVILVPFMQSTSTLAVDPVVRIFATLYFFATGSYQRTVGQSWNLSISQPVVSRCIMEVTTLIEEHLAPNWITFPTTVQQVQQMKARFMERTHFPGVLGAIDCTHVAIIGPREEEHNYINRKGYHSKNVQIICSYDLRILNINARFPGSNHDSYIWRNSNIREELQRRYNEGDRNTWLLGDSGYPQEPWLMTPIVNAPEGTPEFQYTQRHVVARNVVERCNGVLKGRFRCILQERKLRYNPQIVSSIINSCAVLHNMCVEGRLVLNDGIVLPERELNRDRHHIEENNDGFEARRQLIQQYFQ</sequence>
<dbReference type="Proteomes" id="UP001329430">
    <property type="component" value="Chromosome 2"/>
</dbReference>
<dbReference type="AlphaFoldDB" id="A0AAN7VQ23"/>
<accession>A0AAN7VQ23</accession>
<feature type="domain" description="DDE Tnp4" evidence="8">
    <location>
        <begin position="159"/>
        <end position="314"/>
    </location>
</feature>
<keyword evidence="7" id="KW-0539">Nucleus</keyword>
<dbReference type="GO" id="GO:0016787">
    <property type="term" value="F:hydrolase activity"/>
    <property type="evidence" value="ECO:0007669"/>
    <property type="project" value="UniProtKB-KW"/>
</dbReference>
<evidence type="ECO:0000256" key="6">
    <source>
        <dbReference type="ARBA" id="ARBA00022801"/>
    </source>
</evidence>
<name>A0AAN7VQ23_9COLE</name>
<dbReference type="InterPro" id="IPR027806">
    <property type="entry name" value="HARBI1_dom"/>
</dbReference>
<dbReference type="GO" id="GO:0005634">
    <property type="term" value="C:nucleus"/>
    <property type="evidence" value="ECO:0007669"/>
    <property type="project" value="UniProtKB-SubCell"/>
</dbReference>
<evidence type="ECO:0000256" key="1">
    <source>
        <dbReference type="ARBA" id="ARBA00001968"/>
    </source>
</evidence>
<evidence type="ECO:0000256" key="5">
    <source>
        <dbReference type="ARBA" id="ARBA00022723"/>
    </source>
</evidence>
<comment type="subcellular location">
    <subcellularLocation>
        <location evidence="2">Nucleus</location>
    </subcellularLocation>
</comment>
<evidence type="ECO:0000259" key="8">
    <source>
        <dbReference type="Pfam" id="PF13359"/>
    </source>
</evidence>